<protein>
    <submittedName>
        <fullName evidence="2">RRM domain-containing protein</fullName>
    </submittedName>
</protein>
<name>A0AC35G6B9_9BILA</name>
<organism evidence="1 2">
    <name type="scientific">Panagrolaimus sp. PS1159</name>
    <dbReference type="NCBI Taxonomy" id="55785"/>
    <lineage>
        <taxon>Eukaryota</taxon>
        <taxon>Metazoa</taxon>
        <taxon>Ecdysozoa</taxon>
        <taxon>Nematoda</taxon>
        <taxon>Chromadorea</taxon>
        <taxon>Rhabditida</taxon>
        <taxon>Tylenchina</taxon>
        <taxon>Panagrolaimomorpha</taxon>
        <taxon>Panagrolaimoidea</taxon>
        <taxon>Panagrolaimidae</taxon>
        <taxon>Panagrolaimus</taxon>
    </lineage>
</organism>
<sequence>MEQNLTETELSQHHQHNTENDSESFSQDNNHSIDDHQSETVDEILAHEAENLGNWEDVLAEEEDLPTLENGAPEEQQQLPPPIEQPPLPVVQEVYHYKLAIVRGSDLTLCQVPDKPPFNLLVFELPDAVTEEELYMLFGGKRAIDCHMYRRDLREIIFGFRKKGHLIEALLKENMMFKEKPLRLALILFGYQIDKFHFHNQKHTEFDLKMVPFSGAFEKCHERLEDGSLSEVFGNDTDDIDTQIMEIESVIPNPQIPPPKKYSNDVRMSQPQYVHQNSIPGNRQRTESITSVTSVKSMSEHGGNYSISRQSSYQPSEKQYPNPRNIQTQQSIERQQPPPSPASSMAQQPSLNNTNQPQKRVIPRNPPPKNNPFGDAKPVNTDKKVLTIQEQIMAEKNVEHQKGTPPPQIPQLQHSTNTNKQKYPEMVPGTIKIQKRPEGMLPPPQNGQMQFTNSMYAQQSTQFRHPGPPPSSHQQQQQQQQHSRRPPPSQQSQPQQQQQQQQHSQQQSMPYPNHHVNLGDETIDVSKPPPPMLKKHEEKNQPQQQQQRRPYNKKHSNYQNIPNGFNSNTIQQHQGSHNYTSHQSLPPAPPSRRKSSVDQRASSETIQTEKSQSAPVSHETVAMSQSSPRSSPSYNSLKRPNSANSSMSFVTAHSGSEMSSAMSTDLPCILDSVDSITERLSDITDEHRRHSWEGRDSPNRKNNGARKKNSLGSKRGSKKSTGNGEFKKPSTDNVHISSRRSSASTPQYQSASNVFLDANEGSKATTTTTEKEKIPSNETLPEPGQKLALIKVKNGLEKRAPSLPLSRPHTSSNEKTTNPPQLEEPNKPDSMSAPPTPIGPNKKKSEKSKKDNKRNSKSSVLQNNKFSALTNAPMGFE</sequence>
<reference evidence="2" key="1">
    <citation type="submission" date="2022-11" db="UniProtKB">
        <authorList>
            <consortium name="WormBaseParasite"/>
        </authorList>
    </citation>
    <scope>IDENTIFICATION</scope>
</reference>
<dbReference type="WBParaSite" id="PS1159_v2.g24548.t1">
    <property type="protein sequence ID" value="PS1159_v2.g24548.t1"/>
    <property type="gene ID" value="PS1159_v2.g24548"/>
</dbReference>
<accession>A0AC35G6B9</accession>
<proteinExistence type="predicted"/>
<evidence type="ECO:0000313" key="1">
    <source>
        <dbReference type="Proteomes" id="UP000887580"/>
    </source>
</evidence>
<evidence type="ECO:0000313" key="2">
    <source>
        <dbReference type="WBParaSite" id="PS1159_v2.g24548.t1"/>
    </source>
</evidence>
<dbReference type="Proteomes" id="UP000887580">
    <property type="component" value="Unplaced"/>
</dbReference>